<dbReference type="EMBL" id="BONF01000007">
    <property type="protein sequence ID" value="GIF79599.1"/>
    <property type="molecule type" value="Genomic_DNA"/>
</dbReference>
<reference evidence="1 2" key="1">
    <citation type="submission" date="2021-01" db="EMBL/GenBank/DDBJ databases">
        <title>Whole genome shotgun sequence of Catellatospora bangladeshensis NBRC 107357.</title>
        <authorList>
            <person name="Komaki H."/>
            <person name="Tamura T."/>
        </authorList>
    </citation>
    <scope>NUCLEOTIDE SEQUENCE [LARGE SCALE GENOMIC DNA]</scope>
    <source>
        <strain evidence="1 2">NBRC 107357</strain>
    </source>
</reference>
<gene>
    <name evidence="1" type="ORF">Cba03nite_09480</name>
</gene>
<dbReference type="AlphaFoldDB" id="A0A8J3JM42"/>
<comment type="caution">
    <text evidence="1">The sequence shown here is derived from an EMBL/GenBank/DDBJ whole genome shotgun (WGS) entry which is preliminary data.</text>
</comment>
<dbReference type="RefSeq" id="WP_203742284.1">
    <property type="nucleotide sequence ID" value="NZ_BONF01000007.1"/>
</dbReference>
<name>A0A8J3JM42_9ACTN</name>
<keyword evidence="2" id="KW-1185">Reference proteome</keyword>
<organism evidence="1 2">
    <name type="scientific">Catellatospora bangladeshensis</name>
    <dbReference type="NCBI Taxonomy" id="310355"/>
    <lineage>
        <taxon>Bacteria</taxon>
        <taxon>Bacillati</taxon>
        <taxon>Actinomycetota</taxon>
        <taxon>Actinomycetes</taxon>
        <taxon>Micromonosporales</taxon>
        <taxon>Micromonosporaceae</taxon>
        <taxon>Catellatospora</taxon>
    </lineage>
</organism>
<proteinExistence type="predicted"/>
<protein>
    <submittedName>
        <fullName evidence="1">Uncharacterized protein</fullName>
    </submittedName>
</protein>
<dbReference type="Proteomes" id="UP000601223">
    <property type="component" value="Unassembled WGS sequence"/>
</dbReference>
<sequence>MTAEPVPPPTAEGAPTAEFLRVLTLYRQLEEASPELRERLDQVLGLPDNVRMLGRSRKVSVSMPEDLTDAVQRRVGRGEFSRYVTEAVAKQLELDLLAELAALLEAEHGAVSEQALAEAGAVWPDA</sequence>
<evidence type="ECO:0000313" key="1">
    <source>
        <dbReference type="EMBL" id="GIF79599.1"/>
    </source>
</evidence>
<evidence type="ECO:0000313" key="2">
    <source>
        <dbReference type="Proteomes" id="UP000601223"/>
    </source>
</evidence>
<accession>A0A8J3JM42</accession>